<dbReference type="Proteomes" id="UP000235616">
    <property type="component" value="Unassembled WGS sequence"/>
</dbReference>
<protein>
    <submittedName>
        <fullName evidence="1">Uncharacterized protein</fullName>
    </submittedName>
</protein>
<proteinExistence type="predicted"/>
<name>A0A2N7VB34_9BURK</name>
<reference evidence="1 2" key="1">
    <citation type="submission" date="2018-01" db="EMBL/GenBank/DDBJ databases">
        <title>Whole genome analyses suggest that Burkholderia sensu lato contains two further novel genera in the rhizoxinica-symbiotica group Mycetohabitans gen. nov., and Trinickia gen. nov.: implications for the evolution of diazotrophy and nodulation in the Burkholderiaceae.</title>
        <authorList>
            <person name="Estrada-de los Santos P."/>
            <person name="Palmer M."/>
            <person name="Chavez-Ramirez B."/>
            <person name="Beukes C."/>
            <person name="Steenkamp E.T."/>
            <person name="Hirsch A.M."/>
            <person name="Manyaka P."/>
            <person name="Maluk M."/>
            <person name="Lafos M."/>
            <person name="Crook M."/>
            <person name="Gross E."/>
            <person name="Simon M.F."/>
            <person name="Bueno dos Reis Junior F."/>
            <person name="Poole P.S."/>
            <person name="Venter S.N."/>
            <person name="James E.K."/>
        </authorList>
    </citation>
    <scope>NUCLEOTIDE SEQUENCE [LARGE SCALE GENOMIC DNA]</scope>
    <source>
        <strain evidence="1 2">GIMN1.004</strain>
    </source>
</reference>
<keyword evidence="2" id="KW-1185">Reference proteome</keyword>
<gene>
    <name evidence="1" type="ORF">C0Z18_31905</name>
</gene>
<dbReference type="EMBL" id="PNYA01000049">
    <property type="protein sequence ID" value="PMS14368.1"/>
    <property type="molecule type" value="Genomic_DNA"/>
</dbReference>
<comment type="caution">
    <text evidence="1">The sequence shown here is derived from an EMBL/GenBank/DDBJ whole genome shotgun (WGS) entry which is preliminary data.</text>
</comment>
<evidence type="ECO:0000313" key="2">
    <source>
        <dbReference type="Proteomes" id="UP000235616"/>
    </source>
</evidence>
<sequence>MTRRITPFVKATRELTVAELFDFEDAYILWKSAPEATEAVRGVLVANLFLKARGEYLLDLAEHVRSEGNEAAAHVEGQLALLRIAKGRPRKR</sequence>
<evidence type="ECO:0000313" key="1">
    <source>
        <dbReference type="EMBL" id="PMS14368.1"/>
    </source>
</evidence>
<accession>A0A2N7VB34</accession>
<dbReference type="AlphaFoldDB" id="A0A2N7VB34"/>
<dbReference type="RefSeq" id="WP_102649458.1">
    <property type="nucleotide sequence ID" value="NZ_PNYA01000049.1"/>
</dbReference>
<organism evidence="1 2">
    <name type="scientific">Trinickia dabaoshanensis</name>
    <dbReference type="NCBI Taxonomy" id="564714"/>
    <lineage>
        <taxon>Bacteria</taxon>
        <taxon>Pseudomonadati</taxon>
        <taxon>Pseudomonadota</taxon>
        <taxon>Betaproteobacteria</taxon>
        <taxon>Burkholderiales</taxon>
        <taxon>Burkholderiaceae</taxon>
        <taxon>Trinickia</taxon>
    </lineage>
</organism>